<gene>
    <name evidence="1" type="primary">OSCPNY1_2</name>
    <name evidence="1" type="ORF">CK203_090237</name>
</gene>
<dbReference type="EMBL" id="QGNW01002205">
    <property type="protein sequence ID" value="RVW23141.1"/>
    <property type="molecule type" value="Genomic_DNA"/>
</dbReference>
<comment type="caution">
    <text evidence="1">The sequence shown here is derived from an EMBL/GenBank/DDBJ whole genome shotgun (WGS) entry which is preliminary data.</text>
</comment>
<proteinExistence type="predicted"/>
<reference evidence="1 2" key="1">
    <citation type="journal article" date="2018" name="PLoS Genet.">
        <title>Population sequencing reveals clonal diversity and ancestral inbreeding in the grapevine cultivar Chardonnay.</title>
        <authorList>
            <person name="Roach M.J."/>
            <person name="Johnson D.L."/>
            <person name="Bohlmann J."/>
            <person name="van Vuuren H.J."/>
            <person name="Jones S.J."/>
            <person name="Pretorius I.S."/>
            <person name="Schmidt S.A."/>
            <person name="Borneman A.R."/>
        </authorList>
    </citation>
    <scope>NUCLEOTIDE SEQUENCE [LARGE SCALE GENOMIC DNA]</scope>
    <source>
        <strain evidence="2">cv. Chardonnay</strain>
        <tissue evidence="1">Leaf</tissue>
    </source>
</reference>
<dbReference type="Proteomes" id="UP000288805">
    <property type="component" value="Unassembled WGS sequence"/>
</dbReference>
<accession>A0A438CIW9</accession>
<dbReference type="AlphaFoldDB" id="A0A438CIW9"/>
<name>A0A438CIW9_VITVI</name>
<organism evidence="1 2">
    <name type="scientific">Vitis vinifera</name>
    <name type="common">Grape</name>
    <dbReference type="NCBI Taxonomy" id="29760"/>
    <lineage>
        <taxon>Eukaryota</taxon>
        <taxon>Viridiplantae</taxon>
        <taxon>Streptophyta</taxon>
        <taxon>Embryophyta</taxon>
        <taxon>Tracheophyta</taxon>
        <taxon>Spermatophyta</taxon>
        <taxon>Magnoliopsida</taxon>
        <taxon>eudicotyledons</taxon>
        <taxon>Gunneridae</taxon>
        <taxon>Pentapetalae</taxon>
        <taxon>rosids</taxon>
        <taxon>Vitales</taxon>
        <taxon>Vitaceae</taxon>
        <taxon>Viteae</taxon>
        <taxon>Vitis</taxon>
    </lineage>
</organism>
<evidence type="ECO:0000313" key="1">
    <source>
        <dbReference type="EMBL" id="RVW23141.1"/>
    </source>
</evidence>
<evidence type="ECO:0000313" key="2">
    <source>
        <dbReference type="Proteomes" id="UP000288805"/>
    </source>
</evidence>
<sequence>MYMDHFNSHSQWNNFMEIAVMCLYITGHLDTVFPGYRKEILRYLYCHQNENDFKSMHLHISKGGHSQLLIMDGQPLIVQQKD</sequence>
<protein>
    <submittedName>
        <fullName evidence="1">Beta-Amyrin Synthase 1</fullName>
    </submittedName>
</protein>